<comment type="caution">
    <text evidence="2">The sequence shown here is derived from an EMBL/GenBank/DDBJ whole genome shotgun (WGS) entry which is preliminary data.</text>
</comment>
<dbReference type="OrthoDB" id="3860791at2"/>
<accession>A0A8G1U999</accession>
<protein>
    <submittedName>
        <fullName evidence="2">Uncharacterized protein</fullName>
    </submittedName>
</protein>
<organism evidence="2 3">
    <name type="scientific">Kitasatospora cineracea</name>
    <dbReference type="NCBI Taxonomy" id="88074"/>
    <lineage>
        <taxon>Bacteria</taxon>
        <taxon>Bacillati</taxon>
        <taxon>Actinomycetota</taxon>
        <taxon>Actinomycetes</taxon>
        <taxon>Kitasatosporales</taxon>
        <taxon>Streptomycetaceae</taxon>
        <taxon>Kitasatospora</taxon>
    </lineage>
</organism>
<reference evidence="2 3" key="1">
    <citation type="submission" date="2018-11" db="EMBL/GenBank/DDBJ databases">
        <title>Sequencing the genomes of 1000 actinobacteria strains.</title>
        <authorList>
            <person name="Klenk H.-P."/>
        </authorList>
    </citation>
    <scope>NUCLEOTIDE SEQUENCE [LARGE SCALE GENOMIC DNA]</scope>
    <source>
        <strain evidence="2 3">DSM 44780</strain>
    </source>
</reference>
<feature type="compositionally biased region" description="Polar residues" evidence="1">
    <location>
        <begin position="67"/>
        <end position="84"/>
    </location>
</feature>
<dbReference type="RefSeq" id="WP_123563511.1">
    <property type="nucleotide sequence ID" value="NZ_RJVJ01000003.1"/>
</dbReference>
<dbReference type="Proteomes" id="UP000267408">
    <property type="component" value="Unassembled WGS sequence"/>
</dbReference>
<proteinExistence type="predicted"/>
<evidence type="ECO:0000313" key="3">
    <source>
        <dbReference type="Proteomes" id="UP000267408"/>
    </source>
</evidence>
<dbReference type="AlphaFoldDB" id="A0A8G1U999"/>
<gene>
    <name evidence="2" type="ORF">EDD39_6882</name>
</gene>
<dbReference type="EMBL" id="RJVJ01000003">
    <property type="protein sequence ID" value="ROR35225.1"/>
    <property type="molecule type" value="Genomic_DNA"/>
</dbReference>
<name>A0A8G1U999_9ACTN</name>
<feature type="region of interest" description="Disordered" evidence="1">
    <location>
        <begin position="64"/>
        <end position="93"/>
    </location>
</feature>
<evidence type="ECO:0000313" key="2">
    <source>
        <dbReference type="EMBL" id="ROR35225.1"/>
    </source>
</evidence>
<sequence>MYLNCTRNAITDDRKLEVTEPPYDSLTQYYALKGAPLLPSRSELAKSRPNVAGQVEAGFSVAGGNTAAVSTSNPLTWSRTTSKPMNPVIQPGE</sequence>
<evidence type="ECO:0000256" key="1">
    <source>
        <dbReference type="SAM" id="MobiDB-lite"/>
    </source>
</evidence>